<evidence type="ECO:0000313" key="2">
    <source>
        <dbReference type="EMBL" id="KAJ6798639.1"/>
    </source>
</evidence>
<dbReference type="PANTHER" id="PTHR31115:SF3">
    <property type="entry name" value="EXPRESSED PROTEIN"/>
    <property type="match status" value="1"/>
</dbReference>
<comment type="caution">
    <text evidence="2">The sequence shown here is derived from an EMBL/GenBank/DDBJ whole genome shotgun (WGS) entry which is preliminary data.</text>
</comment>
<feature type="region of interest" description="Disordered" evidence="1">
    <location>
        <begin position="447"/>
        <end position="614"/>
    </location>
</feature>
<feature type="compositionally biased region" description="Basic and acidic residues" evidence="1">
    <location>
        <begin position="485"/>
        <end position="501"/>
    </location>
</feature>
<keyword evidence="3" id="KW-1185">Reference proteome</keyword>
<evidence type="ECO:0000313" key="3">
    <source>
        <dbReference type="Proteomes" id="UP001140949"/>
    </source>
</evidence>
<sequence>MAASTKFDFPSSFSDGSTHPNGQRGPHSSASLERPGSFREGSESRISSSFPSTSRTGSLPSQADGVNLLQTLVSDLKTTVLDQKLPRPGETRRLVTSVFGISAEDSLPATSIKPLSSSSVEEIKRLRNNLHEGSVKARDRAKAFGEAAFKMDKFYNNPPRKRSRNDNSSIERSHATLPGGNASKMGPQSHLTASSLDLGPQKSEERARNAVPNRRMRTSLVEVRMDARANSVARQSGNMDKDTDAFKLVNCGATQSEEKGRGLPTVVDGWEKSKMKKKRSVVKSDASGSAVLARPHDIDREPKRGMQQKLVTDARPRVNNTHGFRPNGREDSHAYSPTSVMKMTTSVRGPRSNSGSVSKAASPDLNRVLGNSDDWEHSQCINKSNGVVGVVNRKRSTSLRSSSPPVAQWGGQRPQKITRVARRSNLPPVVTNRDEYSIAEMHDNAAVNDDGLGFPRRSSANASQQSKSKGDHVLSESEESGVIDNKSKDKSKKCNEIEEKSGSSVQKVTALVLPSRKNKVVSEEDQDDSTQRHGKVGRGVSPARLGMPTTEKLDIASTTKQMRSARTGNEKIESKSSRPPTKKWSERKGMKGHTRPRPSVNGGPLDLSGESDDDHEELLAAAKAALNREKACSGKFWKEVEEFFRFLSAEDTDFLNEQIRITEEAAGSTCGTGSGQSLKDDFECNSLSTIPSVSNRDDYGGNLNGFSSLNGCVRDVDPARQTNSTEPFLEELVRENGSHTGVSICQALLSAIIEEEEIQNLNHQSYGKEDYLYGHSYGTSFEVDSELKSRSFSFQSSGTFQAAERPALNSYKTNSSWDNNEPVYEDMGSNGMLDESLPNLAMASSTVCSEYEYNQMSINDRVLLELSEIGLYPEHVPYLEQSDDEDIDEGISRLTEKLHEQVAKKKRMLLTLGKTIKEARKSQQRDLESISMDKLVEIAYAKYMASASKNMARTNKQATQAFIKRTLARYRKFEKTKISCFREPVFRDMFLSVSSHNDGAKDRDLSSSAAAARFAPSRPSDASFTDQNNGLVSQPAQYPDVIRSGNHSTDEICTEGPWSTKLKKKELLLDDVVGSALRAPSGLGSSLVNGTKGKRSDREREGKGQNRDAVSRNGTPKISRSAVSNSKVDKKNKSKPKQKTTQLSASFNGFIGQVSPSAPKSRETVGGSARRAELDLLPSYSGAQDLSNDAVAMDLGNLQLPDIDVSDFGAQGQDIASWFDIEEDGLQDHDLLGLQIPMDDLSDVLS</sequence>
<protein>
    <submittedName>
        <fullName evidence="2">Uncharacterized protein</fullName>
    </submittedName>
</protein>
<feature type="region of interest" description="Disordered" evidence="1">
    <location>
        <begin position="1080"/>
        <end position="1167"/>
    </location>
</feature>
<feature type="region of interest" description="Disordered" evidence="1">
    <location>
        <begin position="395"/>
        <end position="423"/>
    </location>
</feature>
<feature type="compositionally biased region" description="Low complexity" evidence="1">
    <location>
        <begin position="44"/>
        <end position="58"/>
    </location>
</feature>
<proteinExistence type="predicted"/>
<dbReference type="Pfam" id="PF10198">
    <property type="entry name" value="Ada3"/>
    <property type="match status" value="1"/>
</dbReference>
<feature type="compositionally biased region" description="Low complexity" evidence="1">
    <location>
        <begin position="1010"/>
        <end position="1023"/>
    </location>
</feature>
<feature type="region of interest" description="Disordered" evidence="1">
    <location>
        <begin position="1"/>
        <end position="63"/>
    </location>
</feature>
<accession>A0AAX6E3V8</accession>
<organism evidence="2 3">
    <name type="scientific">Iris pallida</name>
    <name type="common">Sweet iris</name>
    <dbReference type="NCBI Taxonomy" id="29817"/>
    <lineage>
        <taxon>Eukaryota</taxon>
        <taxon>Viridiplantae</taxon>
        <taxon>Streptophyta</taxon>
        <taxon>Embryophyta</taxon>
        <taxon>Tracheophyta</taxon>
        <taxon>Spermatophyta</taxon>
        <taxon>Magnoliopsida</taxon>
        <taxon>Liliopsida</taxon>
        <taxon>Asparagales</taxon>
        <taxon>Iridaceae</taxon>
        <taxon>Iridoideae</taxon>
        <taxon>Irideae</taxon>
        <taxon>Iris</taxon>
    </lineage>
</organism>
<reference evidence="2" key="2">
    <citation type="submission" date="2023-04" db="EMBL/GenBank/DDBJ databases">
        <authorList>
            <person name="Bruccoleri R.E."/>
            <person name="Oakeley E.J."/>
            <person name="Faust A.-M."/>
            <person name="Dessus-Babus S."/>
            <person name="Altorfer M."/>
            <person name="Burckhardt D."/>
            <person name="Oertli M."/>
            <person name="Naumann U."/>
            <person name="Petersen F."/>
            <person name="Wong J."/>
        </authorList>
    </citation>
    <scope>NUCLEOTIDE SEQUENCE</scope>
    <source>
        <strain evidence="2">GSM-AAB239-AS_SAM_17_03QT</strain>
        <tissue evidence="2">Leaf</tissue>
    </source>
</reference>
<dbReference type="Proteomes" id="UP001140949">
    <property type="component" value="Unassembled WGS sequence"/>
</dbReference>
<feature type="compositionally biased region" description="Polar residues" evidence="1">
    <location>
        <begin position="1024"/>
        <end position="1036"/>
    </location>
</feature>
<dbReference type="AlphaFoldDB" id="A0AAX6E3V8"/>
<feature type="compositionally biased region" description="Polar residues" evidence="1">
    <location>
        <begin position="335"/>
        <end position="359"/>
    </location>
</feature>
<reference evidence="2" key="1">
    <citation type="journal article" date="2023" name="GigaByte">
        <title>Genome assembly of the bearded iris, Iris pallida Lam.</title>
        <authorList>
            <person name="Bruccoleri R.E."/>
            <person name="Oakeley E.J."/>
            <person name="Faust A.M.E."/>
            <person name="Altorfer M."/>
            <person name="Dessus-Babus S."/>
            <person name="Burckhardt D."/>
            <person name="Oertli M."/>
            <person name="Naumann U."/>
            <person name="Petersen F."/>
            <person name="Wong J."/>
        </authorList>
    </citation>
    <scope>NUCLEOTIDE SEQUENCE</scope>
    <source>
        <strain evidence="2">GSM-AAB239-AS_SAM_17_03QT</strain>
    </source>
</reference>
<name>A0AAX6E3V8_IRIPA</name>
<evidence type="ECO:0000256" key="1">
    <source>
        <dbReference type="SAM" id="MobiDB-lite"/>
    </source>
</evidence>
<feature type="compositionally biased region" description="Low complexity" evidence="1">
    <location>
        <begin position="456"/>
        <end position="467"/>
    </location>
</feature>
<feature type="compositionally biased region" description="Polar residues" evidence="1">
    <location>
        <begin position="556"/>
        <end position="567"/>
    </location>
</feature>
<dbReference type="InterPro" id="IPR019340">
    <property type="entry name" value="Histone_AcTrfase_su3"/>
</dbReference>
<dbReference type="EMBL" id="JANAVB010040218">
    <property type="protein sequence ID" value="KAJ6798639.1"/>
    <property type="molecule type" value="Genomic_DNA"/>
</dbReference>
<feature type="compositionally biased region" description="Polar residues" evidence="1">
    <location>
        <begin position="11"/>
        <end position="31"/>
    </location>
</feature>
<feature type="region of interest" description="Disordered" evidence="1">
    <location>
        <begin position="257"/>
        <end position="372"/>
    </location>
</feature>
<feature type="compositionally biased region" description="Basic and acidic residues" evidence="1">
    <location>
        <begin position="1094"/>
        <end position="1110"/>
    </location>
</feature>
<gene>
    <name evidence="2" type="ORF">M6B38_210240</name>
</gene>
<feature type="compositionally biased region" description="Basic and acidic residues" evidence="1">
    <location>
        <begin position="294"/>
        <end position="304"/>
    </location>
</feature>
<dbReference type="PANTHER" id="PTHR31115">
    <property type="entry name" value="OS05G0107300 PROTEIN"/>
    <property type="match status" value="1"/>
</dbReference>
<feature type="region of interest" description="Disordered" evidence="1">
    <location>
        <begin position="154"/>
        <end position="216"/>
    </location>
</feature>
<feature type="region of interest" description="Disordered" evidence="1">
    <location>
        <begin position="1010"/>
        <end position="1055"/>
    </location>
</feature>